<reference evidence="1" key="1">
    <citation type="journal article" date="2014" name="Front. Microbiol.">
        <title>High frequency of phylogenetically diverse reductive dehalogenase-homologous genes in deep subseafloor sedimentary metagenomes.</title>
        <authorList>
            <person name="Kawai M."/>
            <person name="Futagami T."/>
            <person name="Toyoda A."/>
            <person name="Takaki Y."/>
            <person name="Nishi S."/>
            <person name="Hori S."/>
            <person name="Arai W."/>
            <person name="Tsubouchi T."/>
            <person name="Morono Y."/>
            <person name="Uchiyama I."/>
            <person name="Ito T."/>
            <person name="Fujiyama A."/>
            <person name="Inagaki F."/>
            <person name="Takami H."/>
        </authorList>
    </citation>
    <scope>NUCLEOTIDE SEQUENCE</scope>
    <source>
        <strain evidence="1">Expedition CK06-06</strain>
    </source>
</reference>
<name>X1C0Y3_9ZZZZ</name>
<evidence type="ECO:0000313" key="1">
    <source>
        <dbReference type="EMBL" id="GAG78021.1"/>
    </source>
</evidence>
<accession>X1C0Y3</accession>
<comment type="caution">
    <text evidence="1">The sequence shown here is derived from an EMBL/GenBank/DDBJ whole genome shotgun (WGS) entry which is preliminary data.</text>
</comment>
<gene>
    <name evidence="1" type="ORF">S01H4_21153</name>
</gene>
<sequence length="68" mass="8081">MSKLIKDILDLGKDLSKEFLETAKHRAKLSTIFDIFTEKVIPSFVSEKELKEYYEKRQEEVNDFINKL</sequence>
<proteinExistence type="predicted"/>
<dbReference type="AlphaFoldDB" id="X1C0Y3"/>
<organism evidence="1">
    <name type="scientific">marine sediment metagenome</name>
    <dbReference type="NCBI Taxonomy" id="412755"/>
    <lineage>
        <taxon>unclassified sequences</taxon>
        <taxon>metagenomes</taxon>
        <taxon>ecological metagenomes</taxon>
    </lineage>
</organism>
<protein>
    <submittedName>
        <fullName evidence="1">Uncharacterized protein</fullName>
    </submittedName>
</protein>
<dbReference type="EMBL" id="BART01009563">
    <property type="protein sequence ID" value="GAG78021.1"/>
    <property type="molecule type" value="Genomic_DNA"/>
</dbReference>